<evidence type="ECO:0000256" key="5">
    <source>
        <dbReference type="ARBA" id="ARBA00023136"/>
    </source>
</evidence>
<proteinExistence type="predicted"/>
<keyword evidence="4 6" id="KW-1133">Transmembrane helix</keyword>
<evidence type="ECO:0000256" key="4">
    <source>
        <dbReference type="ARBA" id="ARBA00022989"/>
    </source>
</evidence>
<name>A0AAD1CMA7_9FLAO</name>
<dbReference type="InterPro" id="IPR005495">
    <property type="entry name" value="LptG/LptF_permease"/>
</dbReference>
<sequence length="454" mass="53512">MIKNTFYYLNNQSINKNNIMLKLKKLDLYMIRLFIVPFLVIFFSVIFVFIVQFFWSKIDELTGKDINIFIILKFIFYFGITIVPLVTPISILLTSIMTYGEISETQELISIKSSGISLFRIMKPILGLTFLLSLGLYFFSDYAIPKAKKKAKELGYQISVAHPSLKLKEGMFVNIFPDFFIKIDKQSGKDKNHMNGIFIFFYEKNLFINTILAKEGILIPNREDGSFRIKLINGFFYSDHHDEKKIPSYQIVQFDTLIQYFKIPLIEDKIKNLEDYDSYQTFDTIKLIEKINFLKKEKNQFDSEFKKKNYDFLFLKKKLEKISNNRSIILYKKMIDRLSFLIEKLKYQKKILKKRKINLAKYQLELQKKFIFPVTCIIMFLTGAPIGALIRKGGIGFPTIMAITIFIIYHTLLTITQNQGEKADIYPWISAWIPNFTFFPISIWITYKTVMDDF</sequence>
<evidence type="ECO:0000256" key="2">
    <source>
        <dbReference type="ARBA" id="ARBA00022475"/>
    </source>
</evidence>
<dbReference type="PANTHER" id="PTHR33529:SF6">
    <property type="entry name" value="YJGP_YJGQ FAMILY PERMEASE"/>
    <property type="match status" value="1"/>
</dbReference>
<dbReference type="GO" id="GO:0043190">
    <property type="term" value="C:ATP-binding cassette (ABC) transporter complex"/>
    <property type="evidence" value="ECO:0007669"/>
    <property type="project" value="TreeGrafter"/>
</dbReference>
<dbReference type="GO" id="GO:0015920">
    <property type="term" value="P:lipopolysaccharide transport"/>
    <property type="evidence" value="ECO:0007669"/>
    <property type="project" value="TreeGrafter"/>
</dbReference>
<reference evidence="7 8" key="1">
    <citation type="submission" date="2014-06" db="EMBL/GenBank/DDBJ databases">
        <title>Genome sequence of the intracellular symbiont Blattabacterium cuenoti, strain CPU2 from the wood feeding cockroach Cryptocercus punctulatus.</title>
        <authorList>
            <person name="Kinjo Y."/>
            <person name="Ohkuma M."/>
            <person name="Tokuda G."/>
        </authorList>
    </citation>
    <scope>NUCLEOTIDE SEQUENCE [LARGE SCALE GENOMIC DNA]</scope>
    <source>
        <strain evidence="7 8">CPU2</strain>
    </source>
</reference>
<evidence type="ECO:0000313" key="7">
    <source>
        <dbReference type="EMBL" id="BBA17797.1"/>
    </source>
</evidence>
<evidence type="ECO:0000313" key="8">
    <source>
        <dbReference type="Proteomes" id="UP000262607"/>
    </source>
</evidence>
<evidence type="ECO:0008006" key="9">
    <source>
        <dbReference type="Google" id="ProtNLM"/>
    </source>
</evidence>
<feature type="transmembrane region" description="Helical" evidence="6">
    <location>
        <begin position="370"/>
        <end position="389"/>
    </location>
</feature>
<dbReference type="Pfam" id="PF03739">
    <property type="entry name" value="LptF_LptG"/>
    <property type="match status" value="1"/>
</dbReference>
<feature type="transmembrane region" description="Helical" evidence="6">
    <location>
        <begin position="75"/>
        <end position="97"/>
    </location>
</feature>
<comment type="subcellular location">
    <subcellularLocation>
        <location evidence="1">Cell membrane</location>
        <topology evidence="1">Multi-pass membrane protein</topology>
    </subcellularLocation>
</comment>
<feature type="transmembrane region" description="Helical" evidence="6">
    <location>
        <begin position="117"/>
        <end position="139"/>
    </location>
</feature>
<feature type="transmembrane region" description="Helical" evidence="6">
    <location>
        <begin position="29"/>
        <end position="55"/>
    </location>
</feature>
<evidence type="ECO:0000256" key="3">
    <source>
        <dbReference type="ARBA" id="ARBA00022692"/>
    </source>
</evidence>
<dbReference type="Proteomes" id="UP000262607">
    <property type="component" value="Chromosome"/>
</dbReference>
<feature type="transmembrane region" description="Helical" evidence="6">
    <location>
        <begin position="395"/>
        <end position="413"/>
    </location>
</feature>
<dbReference type="EMBL" id="AP014610">
    <property type="protein sequence ID" value="BBA17797.1"/>
    <property type="molecule type" value="Genomic_DNA"/>
</dbReference>
<gene>
    <name evidence="7" type="ORF">CPU2_297</name>
</gene>
<organism evidence="7 8">
    <name type="scientific">Blattabacterium punctulatus CPU2</name>
    <dbReference type="NCBI Taxonomy" id="1457032"/>
    <lineage>
        <taxon>Bacteria</taxon>
        <taxon>Pseudomonadati</taxon>
        <taxon>Bacteroidota</taxon>
        <taxon>Flavobacteriia</taxon>
        <taxon>Flavobacteriales</taxon>
        <taxon>Blattabacteriaceae</taxon>
        <taxon>Blattabacterium</taxon>
    </lineage>
</organism>
<keyword evidence="3 6" id="KW-0812">Transmembrane</keyword>
<accession>A0AAD1CMA7</accession>
<feature type="transmembrane region" description="Helical" evidence="6">
    <location>
        <begin position="425"/>
        <end position="447"/>
    </location>
</feature>
<evidence type="ECO:0000256" key="6">
    <source>
        <dbReference type="SAM" id="Phobius"/>
    </source>
</evidence>
<evidence type="ECO:0000256" key="1">
    <source>
        <dbReference type="ARBA" id="ARBA00004651"/>
    </source>
</evidence>
<protein>
    <recommendedName>
        <fullName evidence="9">YjgP/YjgQ family permease</fullName>
    </recommendedName>
</protein>
<keyword evidence="5 6" id="KW-0472">Membrane</keyword>
<dbReference type="PANTHER" id="PTHR33529">
    <property type="entry name" value="SLR0882 PROTEIN-RELATED"/>
    <property type="match status" value="1"/>
</dbReference>
<dbReference type="AlphaFoldDB" id="A0AAD1CMA7"/>
<keyword evidence="2" id="KW-1003">Cell membrane</keyword>